<dbReference type="InterPro" id="IPR010987">
    <property type="entry name" value="Glutathione-S-Trfase_C-like"/>
</dbReference>
<dbReference type="PROSITE" id="PS50040">
    <property type="entry name" value="EF1G_C"/>
    <property type="match status" value="1"/>
</dbReference>
<dbReference type="EMBL" id="ABEU02000022">
    <property type="status" value="NOT_ANNOTATED_CDS"/>
    <property type="molecule type" value="Genomic_DNA"/>
</dbReference>
<evidence type="ECO:0000313" key="9">
    <source>
        <dbReference type="EnsemblPlants" id="Pp3c22_15010V3.2"/>
    </source>
</evidence>
<evidence type="ECO:0000259" key="8">
    <source>
        <dbReference type="PROSITE" id="PS50405"/>
    </source>
</evidence>
<evidence type="ECO:0000256" key="3">
    <source>
        <dbReference type="PROSITE-ProRule" id="PRU00519"/>
    </source>
</evidence>
<dbReference type="EnsemblPlants" id="Pp3c22_15010V3.2">
    <property type="protein sequence ID" value="Pp3c22_15010V3.2"/>
    <property type="gene ID" value="Pp3c22_15010"/>
</dbReference>
<dbReference type="Pfam" id="PF00647">
    <property type="entry name" value="EF1G"/>
    <property type="match status" value="1"/>
</dbReference>
<dbReference type="InterPro" id="IPR044628">
    <property type="entry name" value="EF-1-gamma_plant"/>
</dbReference>
<evidence type="ECO:0000256" key="1">
    <source>
        <dbReference type="ARBA" id="ARBA00022768"/>
    </source>
</evidence>
<feature type="compositionally biased region" description="Basic and acidic residues" evidence="5">
    <location>
        <begin position="153"/>
        <end position="163"/>
    </location>
</feature>
<evidence type="ECO:0000256" key="2">
    <source>
        <dbReference type="ARBA" id="ARBA00022917"/>
    </source>
</evidence>
<organism evidence="9 10">
    <name type="scientific">Physcomitrium patens</name>
    <name type="common">Spreading-leaved earth moss</name>
    <name type="synonym">Physcomitrella patens</name>
    <dbReference type="NCBI Taxonomy" id="3218"/>
    <lineage>
        <taxon>Eukaryota</taxon>
        <taxon>Viridiplantae</taxon>
        <taxon>Streptophyta</taxon>
        <taxon>Embryophyta</taxon>
        <taxon>Bryophyta</taxon>
        <taxon>Bryophytina</taxon>
        <taxon>Bryopsida</taxon>
        <taxon>Funariidae</taxon>
        <taxon>Funariales</taxon>
        <taxon>Funariaceae</taxon>
        <taxon>Physcomitrium</taxon>
    </lineage>
</organism>
<reference evidence="9" key="3">
    <citation type="submission" date="2020-12" db="UniProtKB">
        <authorList>
            <consortium name="EnsemblPlants"/>
        </authorList>
    </citation>
    <scope>IDENTIFICATION</scope>
</reference>
<dbReference type="PROSITE" id="PS50405">
    <property type="entry name" value="GST_CTER"/>
    <property type="match status" value="1"/>
</dbReference>
<name>A0A7I4CFX2_PHYPA</name>
<protein>
    <submittedName>
        <fullName evidence="9">Uncharacterized protein</fullName>
    </submittedName>
</protein>
<feature type="domain" description="GST N-terminal" evidence="7">
    <location>
        <begin position="1"/>
        <end position="81"/>
    </location>
</feature>
<dbReference type="InterPro" id="IPR036249">
    <property type="entry name" value="Thioredoxin-like_sf"/>
</dbReference>
<dbReference type="SUPFAM" id="SSF47616">
    <property type="entry name" value="GST C-terminal domain-like"/>
    <property type="match status" value="1"/>
</dbReference>
<evidence type="ECO:0000259" key="6">
    <source>
        <dbReference type="PROSITE" id="PS50040"/>
    </source>
</evidence>
<dbReference type="AlphaFoldDB" id="A0A7I4CFX2"/>
<keyword evidence="2 3" id="KW-0648">Protein biosynthesis</keyword>
<evidence type="ECO:0000313" key="10">
    <source>
        <dbReference type="Proteomes" id="UP000006727"/>
    </source>
</evidence>
<evidence type="ECO:0000259" key="7">
    <source>
        <dbReference type="PROSITE" id="PS50404"/>
    </source>
</evidence>
<sequence>MVGLLHANKLNKNACKSLIAAEYVGFKLETTPGFELTDTISPEYLKMNPMGKAPVLETPEGSISESNAIAHYASSINNLKRALTALNAHLASRTYLVGESVTLADIVLSCNLSLPFYVAMTKEFTADYPHVERYFWTLINQPNFKKVFGKNTPKKEKVKKEKPAPAPKPAPEPETAFDDDEVAPVKKTKKALDLLPPSPMAKDFHLAISGFWEMFDAEGWSLWFCDYKYNDENQVTFVTMNKVGGFLQRMDLARKYSFGKMGQDVPQMVLDEVYDAELYDWTKVDITNEEQKTLVNAYFEEPDTIQGEVLREAKCFK</sequence>
<feature type="region of interest" description="Disordered" evidence="5">
    <location>
        <begin position="150"/>
        <end position="182"/>
    </location>
</feature>
<dbReference type="PANTHER" id="PTHR44372">
    <property type="entry name" value="ELONGATION FACTOR 1-GAMMA 1-RELATED"/>
    <property type="match status" value="1"/>
</dbReference>
<dbReference type="Gene3D" id="3.30.70.1010">
    <property type="entry name" value="Translation elongation factor EF1B, gamma chain, conserved domain"/>
    <property type="match status" value="1"/>
</dbReference>
<dbReference type="CDD" id="cd03181">
    <property type="entry name" value="GST_C_EF1Bgamma_like"/>
    <property type="match status" value="1"/>
</dbReference>
<dbReference type="InterPro" id="IPR036433">
    <property type="entry name" value="EF1B_G_C_sf"/>
</dbReference>
<dbReference type="GO" id="GO:0003746">
    <property type="term" value="F:translation elongation factor activity"/>
    <property type="evidence" value="ECO:0007669"/>
    <property type="project" value="UniProtKB-UniRule"/>
</dbReference>
<comment type="similarity">
    <text evidence="4">Belongs to the GST superfamily.</text>
</comment>
<dbReference type="Pfam" id="PF02798">
    <property type="entry name" value="GST_N"/>
    <property type="match status" value="1"/>
</dbReference>
<evidence type="ECO:0000256" key="5">
    <source>
        <dbReference type="SAM" id="MobiDB-lite"/>
    </source>
</evidence>
<accession>A0A7I4CFX2</accession>
<dbReference type="Gramene" id="Pp3c22_15010V3.2">
    <property type="protein sequence ID" value="Pp3c22_15010V3.2"/>
    <property type="gene ID" value="Pp3c22_15010"/>
</dbReference>
<dbReference type="Proteomes" id="UP000006727">
    <property type="component" value="Chromosome 22"/>
</dbReference>
<dbReference type="Gene3D" id="1.20.1050.130">
    <property type="match status" value="1"/>
</dbReference>
<feature type="domain" description="EF-1-gamma C-terminal" evidence="6">
    <location>
        <begin position="168"/>
        <end position="317"/>
    </location>
</feature>
<reference evidence="9 10" key="2">
    <citation type="journal article" date="2018" name="Plant J.">
        <title>The Physcomitrella patens chromosome-scale assembly reveals moss genome structure and evolution.</title>
        <authorList>
            <person name="Lang D."/>
            <person name="Ullrich K.K."/>
            <person name="Murat F."/>
            <person name="Fuchs J."/>
            <person name="Jenkins J."/>
            <person name="Haas F.B."/>
            <person name="Piednoel M."/>
            <person name="Gundlach H."/>
            <person name="Van Bel M."/>
            <person name="Meyberg R."/>
            <person name="Vives C."/>
            <person name="Morata J."/>
            <person name="Symeonidi A."/>
            <person name="Hiss M."/>
            <person name="Muchero W."/>
            <person name="Kamisugi Y."/>
            <person name="Saleh O."/>
            <person name="Blanc G."/>
            <person name="Decker E.L."/>
            <person name="van Gessel N."/>
            <person name="Grimwood J."/>
            <person name="Hayes R.D."/>
            <person name="Graham S.W."/>
            <person name="Gunter L.E."/>
            <person name="McDaniel S.F."/>
            <person name="Hoernstein S.N.W."/>
            <person name="Larsson A."/>
            <person name="Li F.W."/>
            <person name="Perroud P.F."/>
            <person name="Phillips J."/>
            <person name="Ranjan P."/>
            <person name="Rokshar D.S."/>
            <person name="Rothfels C.J."/>
            <person name="Schneider L."/>
            <person name="Shu S."/>
            <person name="Stevenson D.W."/>
            <person name="Thummler F."/>
            <person name="Tillich M."/>
            <person name="Villarreal Aguilar J.C."/>
            <person name="Widiez T."/>
            <person name="Wong G.K."/>
            <person name="Wymore A."/>
            <person name="Zhang Y."/>
            <person name="Zimmer A.D."/>
            <person name="Quatrano R.S."/>
            <person name="Mayer K.F.X."/>
            <person name="Goodstein D."/>
            <person name="Casacuberta J.M."/>
            <person name="Vandepoele K."/>
            <person name="Reski R."/>
            <person name="Cuming A.C."/>
            <person name="Tuskan G.A."/>
            <person name="Maumus F."/>
            <person name="Salse J."/>
            <person name="Schmutz J."/>
            <person name="Rensing S.A."/>
        </authorList>
    </citation>
    <scope>NUCLEOTIDE SEQUENCE [LARGE SCALE GENOMIC DNA]</scope>
    <source>
        <strain evidence="9 10">cv. Gransden 2004</strain>
    </source>
</reference>
<dbReference type="Pfam" id="PF00043">
    <property type="entry name" value="GST_C"/>
    <property type="match status" value="1"/>
</dbReference>
<reference evidence="9 10" key="1">
    <citation type="journal article" date="2008" name="Science">
        <title>The Physcomitrella genome reveals evolutionary insights into the conquest of land by plants.</title>
        <authorList>
            <person name="Rensing S."/>
            <person name="Lang D."/>
            <person name="Zimmer A."/>
            <person name="Terry A."/>
            <person name="Salamov A."/>
            <person name="Shapiro H."/>
            <person name="Nishiyama T."/>
            <person name="Perroud P.-F."/>
            <person name="Lindquist E."/>
            <person name="Kamisugi Y."/>
            <person name="Tanahashi T."/>
            <person name="Sakakibara K."/>
            <person name="Fujita T."/>
            <person name="Oishi K."/>
            <person name="Shin-I T."/>
            <person name="Kuroki Y."/>
            <person name="Toyoda A."/>
            <person name="Suzuki Y."/>
            <person name="Hashimoto A."/>
            <person name="Yamaguchi K."/>
            <person name="Sugano A."/>
            <person name="Kohara Y."/>
            <person name="Fujiyama A."/>
            <person name="Anterola A."/>
            <person name="Aoki S."/>
            <person name="Ashton N."/>
            <person name="Barbazuk W.B."/>
            <person name="Barker E."/>
            <person name="Bennetzen J."/>
            <person name="Bezanilla M."/>
            <person name="Blankenship R."/>
            <person name="Cho S.H."/>
            <person name="Dutcher S."/>
            <person name="Estelle M."/>
            <person name="Fawcett J.A."/>
            <person name="Gundlach H."/>
            <person name="Hanada K."/>
            <person name="Heyl A."/>
            <person name="Hicks K.A."/>
            <person name="Hugh J."/>
            <person name="Lohr M."/>
            <person name="Mayer K."/>
            <person name="Melkozernov A."/>
            <person name="Murata T."/>
            <person name="Nelson D."/>
            <person name="Pils B."/>
            <person name="Prigge M."/>
            <person name="Reiss B."/>
            <person name="Renner T."/>
            <person name="Rombauts S."/>
            <person name="Rushton P."/>
            <person name="Sanderfoot A."/>
            <person name="Schween G."/>
            <person name="Shiu S.-H."/>
            <person name="Stueber K."/>
            <person name="Theodoulou F.L."/>
            <person name="Tu H."/>
            <person name="Van de Peer Y."/>
            <person name="Verrier P.J."/>
            <person name="Waters E."/>
            <person name="Wood A."/>
            <person name="Yang L."/>
            <person name="Cove D."/>
            <person name="Cuming A."/>
            <person name="Hasebe M."/>
            <person name="Lucas S."/>
            <person name="Mishler D.B."/>
            <person name="Reski R."/>
            <person name="Grigoriev I."/>
            <person name="Quatrano R.S."/>
            <person name="Boore J.L."/>
        </authorList>
    </citation>
    <scope>NUCLEOTIDE SEQUENCE [LARGE SCALE GENOMIC DNA]</scope>
    <source>
        <strain evidence="9 10">cv. Gransden 2004</strain>
    </source>
</reference>
<dbReference type="PANTHER" id="PTHR44372:SF1">
    <property type="entry name" value="ELONGATION FACTOR 1-GAMMA 3"/>
    <property type="match status" value="1"/>
</dbReference>
<dbReference type="InterPro" id="IPR004046">
    <property type="entry name" value="GST_C"/>
</dbReference>
<dbReference type="InterPro" id="IPR001662">
    <property type="entry name" value="EF1B_G_C"/>
</dbReference>
<dbReference type="GO" id="GO:0004364">
    <property type="term" value="F:glutathione transferase activity"/>
    <property type="evidence" value="ECO:0007669"/>
    <property type="project" value="InterPro"/>
</dbReference>
<proteinExistence type="inferred from homology"/>
<keyword evidence="1 3" id="KW-0251">Elongation factor</keyword>
<dbReference type="InterPro" id="IPR004045">
    <property type="entry name" value="Glutathione_S-Trfase_N"/>
</dbReference>
<dbReference type="SUPFAM" id="SSF52833">
    <property type="entry name" value="Thioredoxin-like"/>
    <property type="match status" value="1"/>
</dbReference>
<evidence type="ECO:0000256" key="4">
    <source>
        <dbReference type="RuleBase" id="RU003494"/>
    </source>
</evidence>
<dbReference type="SUPFAM" id="SSF89942">
    <property type="entry name" value="eEF1-gamma domain"/>
    <property type="match status" value="1"/>
</dbReference>
<dbReference type="SMART" id="SM01183">
    <property type="entry name" value="EF1G"/>
    <property type="match status" value="1"/>
</dbReference>
<dbReference type="InterPro" id="IPR036282">
    <property type="entry name" value="Glutathione-S-Trfase_C_sf"/>
</dbReference>
<dbReference type="PROSITE" id="PS50404">
    <property type="entry name" value="GST_NTER"/>
    <property type="match status" value="1"/>
</dbReference>
<dbReference type="Gene3D" id="3.40.30.10">
    <property type="entry name" value="Glutaredoxin"/>
    <property type="match status" value="1"/>
</dbReference>
<feature type="domain" description="GST C-terminal" evidence="8">
    <location>
        <begin position="13"/>
        <end position="166"/>
    </location>
</feature>
<keyword evidence="10" id="KW-1185">Reference proteome</keyword>